<gene>
    <name evidence="3" type="ORF">CFRA_07790</name>
</gene>
<dbReference type="AlphaFoldDB" id="A0A1L7CTL8"/>
<evidence type="ECO:0000313" key="4">
    <source>
        <dbReference type="Proteomes" id="UP000185434"/>
    </source>
</evidence>
<feature type="signal peptide" evidence="2">
    <location>
        <begin position="1"/>
        <end position="24"/>
    </location>
</feature>
<evidence type="ECO:0000256" key="2">
    <source>
        <dbReference type="SAM" id="SignalP"/>
    </source>
</evidence>
<protein>
    <recommendedName>
        <fullName evidence="5">DUF4878 domain-containing protein</fullName>
    </recommendedName>
</protein>
<dbReference type="SUPFAM" id="SSF54427">
    <property type="entry name" value="NTF2-like"/>
    <property type="match status" value="1"/>
</dbReference>
<keyword evidence="2" id="KW-0732">Signal</keyword>
<evidence type="ECO:0000313" key="3">
    <source>
        <dbReference type="EMBL" id="APT89177.1"/>
    </source>
</evidence>
<proteinExistence type="predicted"/>
<dbReference type="PROSITE" id="PS51257">
    <property type="entry name" value="PROKAR_LIPOPROTEIN"/>
    <property type="match status" value="1"/>
</dbReference>
<feature type="chain" id="PRO_5038729596" description="DUF4878 domain-containing protein" evidence="2">
    <location>
        <begin position="25"/>
        <end position="226"/>
    </location>
</feature>
<accession>A0A1L7CTL8</accession>
<dbReference type="Proteomes" id="UP000185434">
    <property type="component" value="Chromosome"/>
</dbReference>
<feature type="region of interest" description="Disordered" evidence="1">
    <location>
        <begin position="30"/>
        <end position="94"/>
    </location>
</feature>
<evidence type="ECO:0000256" key="1">
    <source>
        <dbReference type="SAM" id="MobiDB-lite"/>
    </source>
</evidence>
<name>A0A1L7CTL8_9CORY</name>
<reference evidence="3 4" key="1">
    <citation type="submission" date="2014-08" db="EMBL/GenBank/DDBJ databases">
        <title>Complete genome sequence of Corynebacterium frankenforstense ST18(T) (=DSM 45800(T)), isolated from raw cow milk.</title>
        <authorList>
            <person name="Ruckert C."/>
            <person name="Albersmeier A."/>
            <person name="Winkler A."/>
            <person name="Lipski A."/>
            <person name="Kalinowski J."/>
        </authorList>
    </citation>
    <scope>NUCLEOTIDE SEQUENCE [LARGE SCALE GENOMIC DNA]</scope>
    <source>
        <strain evidence="3 4">ST18</strain>
    </source>
</reference>
<sequence>MLTSHRTRILAVVTAAALTLTACGGDDAADTAAQAGSTESTGGAVLHDGDGNAADGDGNADGRDDKGAKVGSKAGSGAEGSGSGDGEVPQVGNPLEGDLQIEKQEPVDGEAAGEQDAAEITAVIDSYFGALGNPDTKVSDLAGTIIDNSCSAVLDAAGGPEEIRNAYSVDATLGEAGMPGGTHTVEDVRVDGDNASAFVNLTMGGAQESNYVRLVREDGRWLMCDR</sequence>
<dbReference type="InterPro" id="IPR032710">
    <property type="entry name" value="NTF2-like_dom_sf"/>
</dbReference>
<dbReference type="Gene3D" id="3.10.450.50">
    <property type="match status" value="1"/>
</dbReference>
<dbReference type="OrthoDB" id="4426207at2"/>
<dbReference type="RefSeq" id="WP_075664160.1">
    <property type="nucleotide sequence ID" value="NZ_CP009247.1"/>
</dbReference>
<dbReference type="EMBL" id="CP009247">
    <property type="protein sequence ID" value="APT89177.1"/>
    <property type="molecule type" value="Genomic_DNA"/>
</dbReference>
<organism evidence="3 4">
    <name type="scientific">Corynebacterium frankenforstense DSM 45800</name>
    <dbReference type="NCBI Taxonomy" id="1437875"/>
    <lineage>
        <taxon>Bacteria</taxon>
        <taxon>Bacillati</taxon>
        <taxon>Actinomycetota</taxon>
        <taxon>Actinomycetes</taxon>
        <taxon>Mycobacteriales</taxon>
        <taxon>Corynebacteriaceae</taxon>
        <taxon>Corynebacterium</taxon>
    </lineage>
</organism>
<keyword evidence="4" id="KW-1185">Reference proteome</keyword>
<dbReference type="KEGG" id="cfk:CFRA_07790"/>
<evidence type="ECO:0008006" key="5">
    <source>
        <dbReference type="Google" id="ProtNLM"/>
    </source>
</evidence>